<evidence type="ECO:0000313" key="3">
    <source>
        <dbReference type="Proteomes" id="UP001064489"/>
    </source>
</evidence>
<evidence type="ECO:0000313" key="2">
    <source>
        <dbReference type="EMBL" id="KAI9169357.1"/>
    </source>
</evidence>
<organism evidence="2 3">
    <name type="scientific">Acer negundo</name>
    <name type="common">Box elder</name>
    <dbReference type="NCBI Taxonomy" id="4023"/>
    <lineage>
        <taxon>Eukaryota</taxon>
        <taxon>Viridiplantae</taxon>
        <taxon>Streptophyta</taxon>
        <taxon>Embryophyta</taxon>
        <taxon>Tracheophyta</taxon>
        <taxon>Spermatophyta</taxon>
        <taxon>Magnoliopsida</taxon>
        <taxon>eudicotyledons</taxon>
        <taxon>Gunneridae</taxon>
        <taxon>Pentapetalae</taxon>
        <taxon>rosids</taxon>
        <taxon>malvids</taxon>
        <taxon>Sapindales</taxon>
        <taxon>Sapindaceae</taxon>
        <taxon>Hippocastanoideae</taxon>
        <taxon>Acereae</taxon>
        <taxon>Acer</taxon>
    </lineage>
</organism>
<keyword evidence="3" id="KW-1185">Reference proteome</keyword>
<evidence type="ECO:0000256" key="1">
    <source>
        <dbReference type="SAM" id="MobiDB-lite"/>
    </source>
</evidence>
<proteinExistence type="predicted"/>
<dbReference type="AlphaFoldDB" id="A0AAD5IM27"/>
<reference evidence="2" key="1">
    <citation type="journal article" date="2022" name="Plant J.">
        <title>Strategies of tolerance reflected in two North American maple genomes.</title>
        <authorList>
            <person name="McEvoy S.L."/>
            <person name="Sezen U.U."/>
            <person name="Trouern-Trend A."/>
            <person name="McMahon S.M."/>
            <person name="Schaberg P.G."/>
            <person name="Yang J."/>
            <person name="Wegrzyn J.L."/>
            <person name="Swenson N.G."/>
        </authorList>
    </citation>
    <scope>NUCLEOTIDE SEQUENCE</scope>
    <source>
        <strain evidence="2">91603</strain>
    </source>
</reference>
<dbReference type="EMBL" id="JAJSOW010000104">
    <property type="protein sequence ID" value="KAI9169357.1"/>
    <property type="molecule type" value="Genomic_DNA"/>
</dbReference>
<sequence>MEHKQKDEEREARGYSHKTSGVMRKERERTRNGEIVVAAVAESAALSLSAPSPSLVDAVFSYRPPPLLLLVDAVAVSLRHRLQLPIGLIDEAS</sequence>
<feature type="compositionally biased region" description="Basic and acidic residues" evidence="1">
    <location>
        <begin position="1"/>
        <end position="14"/>
    </location>
</feature>
<comment type="caution">
    <text evidence="2">The sequence shown here is derived from an EMBL/GenBank/DDBJ whole genome shotgun (WGS) entry which is preliminary data.</text>
</comment>
<dbReference type="Proteomes" id="UP001064489">
    <property type="component" value="Chromosome 7"/>
</dbReference>
<protein>
    <submittedName>
        <fullName evidence="2">Uncharacterized protein</fullName>
    </submittedName>
</protein>
<name>A0AAD5IM27_ACENE</name>
<reference evidence="2" key="2">
    <citation type="submission" date="2023-02" db="EMBL/GenBank/DDBJ databases">
        <authorList>
            <person name="Swenson N.G."/>
            <person name="Wegrzyn J.L."/>
            <person name="Mcevoy S.L."/>
        </authorList>
    </citation>
    <scope>NUCLEOTIDE SEQUENCE</scope>
    <source>
        <strain evidence="2">91603</strain>
        <tissue evidence="2">Leaf</tissue>
    </source>
</reference>
<feature type="region of interest" description="Disordered" evidence="1">
    <location>
        <begin position="1"/>
        <end position="28"/>
    </location>
</feature>
<accession>A0AAD5IM27</accession>
<gene>
    <name evidence="2" type="ORF">LWI28_011120</name>
</gene>